<accession>A0AAV3XIC3</accession>
<dbReference type="Gene3D" id="1.10.260.40">
    <property type="entry name" value="lambda repressor-like DNA-binding domains"/>
    <property type="match status" value="1"/>
</dbReference>
<organism evidence="2 3">
    <name type="scientific">Microseira wollei NIES-4236</name>
    <dbReference type="NCBI Taxonomy" id="2530354"/>
    <lineage>
        <taxon>Bacteria</taxon>
        <taxon>Bacillati</taxon>
        <taxon>Cyanobacteriota</taxon>
        <taxon>Cyanophyceae</taxon>
        <taxon>Oscillatoriophycideae</taxon>
        <taxon>Aerosakkonematales</taxon>
        <taxon>Aerosakkonemataceae</taxon>
        <taxon>Microseira</taxon>
    </lineage>
</organism>
<comment type="caution">
    <text evidence="2">The sequence shown here is derived from an EMBL/GenBank/DDBJ whole genome shotgun (WGS) entry which is preliminary data.</text>
</comment>
<feature type="domain" description="HTH cro/C1-type" evidence="1">
    <location>
        <begin position="12"/>
        <end position="66"/>
    </location>
</feature>
<reference evidence="2" key="1">
    <citation type="submission" date="2019-10" db="EMBL/GenBank/DDBJ databases">
        <title>Draft genome sequece of Microseira wollei NIES-4236.</title>
        <authorList>
            <person name="Yamaguchi H."/>
            <person name="Suzuki S."/>
            <person name="Kawachi M."/>
        </authorList>
    </citation>
    <scope>NUCLEOTIDE SEQUENCE</scope>
    <source>
        <strain evidence="2">NIES-4236</strain>
    </source>
</reference>
<dbReference type="SMART" id="SM00530">
    <property type="entry name" value="HTH_XRE"/>
    <property type="match status" value="1"/>
</dbReference>
<gene>
    <name evidence="2" type="ORF">MiSe_46670</name>
</gene>
<evidence type="ECO:0000259" key="1">
    <source>
        <dbReference type="PROSITE" id="PS50943"/>
    </source>
</evidence>
<keyword evidence="3" id="KW-1185">Reference proteome</keyword>
<proteinExistence type="predicted"/>
<evidence type="ECO:0000313" key="2">
    <source>
        <dbReference type="EMBL" id="GET39895.1"/>
    </source>
</evidence>
<sequence>MSADPTEKELTLKNLRNNLDISQEELARRLNLSFRTIGEWEGGKKVPRFDNALALARELGVSLKTLALAMRLDIEGIPDDAPMQGDTEKD</sequence>
<dbReference type="GO" id="GO:0003677">
    <property type="term" value="F:DNA binding"/>
    <property type="evidence" value="ECO:0007669"/>
    <property type="project" value="InterPro"/>
</dbReference>
<evidence type="ECO:0000313" key="3">
    <source>
        <dbReference type="Proteomes" id="UP001050975"/>
    </source>
</evidence>
<dbReference type="RefSeq" id="WP_226585560.1">
    <property type="nucleotide sequence ID" value="NZ_BLAY01000077.1"/>
</dbReference>
<dbReference type="Proteomes" id="UP001050975">
    <property type="component" value="Unassembled WGS sequence"/>
</dbReference>
<dbReference type="SUPFAM" id="SSF47413">
    <property type="entry name" value="lambda repressor-like DNA-binding domains"/>
    <property type="match status" value="1"/>
</dbReference>
<protein>
    <recommendedName>
        <fullName evidence="1">HTH cro/C1-type domain-containing protein</fullName>
    </recommendedName>
</protein>
<dbReference type="InterPro" id="IPR010982">
    <property type="entry name" value="Lambda_DNA-bd_dom_sf"/>
</dbReference>
<dbReference type="EMBL" id="BLAY01000077">
    <property type="protein sequence ID" value="GET39895.1"/>
    <property type="molecule type" value="Genomic_DNA"/>
</dbReference>
<dbReference type="AlphaFoldDB" id="A0AAV3XIC3"/>
<dbReference type="PROSITE" id="PS50943">
    <property type="entry name" value="HTH_CROC1"/>
    <property type="match status" value="1"/>
</dbReference>
<dbReference type="Pfam" id="PF01381">
    <property type="entry name" value="HTH_3"/>
    <property type="match status" value="1"/>
</dbReference>
<dbReference type="InterPro" id="IPR001387">
    <property type="entry name" value="Cro/C1-type_HTH"/>
</dbReference>
<name>A0AAV3XIC3_9CYAN</name>
<dbReference type="CDD" id="cd00093">
    <property type="entry name" value="HTH_XRE"/>
    <property type="match status" value="1"/>
</dbReference>